<feature type="non-terminal residue" evidence="2">
    <location>
        <position position="1"/>
    </location>
</feature>
<keyword evidence="1" id="KW-0812">Transmembrane</keyword>
<reference evidence="2 3" key="1">
    <citation type="submission" date="2011-09" db="EMBL/GenBank/DDBJ databases">
        <title>The draft genome of Methanotorris formicicus Mc-S-70.</title>
        <authorList>
            <consortium name="US DOE Joint Genome Institute (JGI-PGF)"/>
            <person name="Lucas S."/>
            <person name="Han J."/>
            <person name="Lapidus A."/>
            <person name="Cheng J.-F."/>
            <person name="Goodwin L."/>
            <person name="Pitluck S."/>
            <person name="Peters L."/>
            <person name="Land M.L."/>
            <person name="Hauser L."/>
            <person name="Sieprawska-Lupa M."/>
            <person name="Takai K."/>
            <person name="Miyazaki J."/>
            <person name="Whitman W."/>
            <person name="Woyke T.J."/>
        </authorList>
    </citation>
    <scope>NUCLEOTIDE SEQUENCE [LARGE SCALE GENOMIC DNA]</scope>
    <source>
        <strain evidence="2 3">Mc-S-70</strain>
    </source>
</reference>
<gene>
    <name evidence="2" type="ORF">MetfoDRAFT_1767</name>
</gene>
<evidence type="ECO:0000256" key="1">
    <source>
        <dbReference type="SAM" id="Phobius"/>
    </source>
</evidence>
<evidence type="ECO:0000313" key="3">
    <source>
        <dbReference type="Proteomes" id="UP000003706"/>
    </source>
</evidence>
<dbReference type="Proteomes" id="UP000003706">
    <property type="component" value="Unassembled WGS sequence"/>
</dbReference>
<feature type="transmembrane region" description="Helical" evidence="1">
    <location>
        <begin position="60"/>
        <end position="77"/>
    </location>
</feature>
<proteinExistence type="predicted"/>
<feature type="transmembrane region" description="Helical" evidence="1">
    <location>
        <begin position="15"/>
        <end position="40"/>
    </location>
</feature>
<organism evidence="2 3">
    <name type="scientific">Methanotorris formicicus Mc-S-70</name>
    <dbReference type="NCBI Taxonomy" id="647171"/>
    <lineage>
        <taxon>Archaea</taxon>
        <taxon>Methanobacteriati</taxon>
        <taxon>Methanobacteriota</taxon>
        <taxon>Methanomada group</taxon>
        <taxon>Methanococci</taxon>
        <taxon>Methanococcales</taxon>
        <taxon>Methanocaldococcaceae</taxon>
        <taxon>Methanotorris</taxon>
    </lineage>
</organism>
<dbReference type="EMBL" id="AGJL01000060">
    <property type="protein sequence ID" value="EHP84128.1"/>
    <property type="molecule type" value="Genomic_DNA"/>
</dbReference>
<keyword evidence="1" id="KW-1133">Transmembrane helix</keyword>
<accession>H1L143</accession>
<keyword evidence="3" id="KW-1185">Reference proteome</keyword>
<name>H1L143_9EURY</name>
<keyword evidence="1" id="KW-0472">Membrane</keyword>
<evidence type="ECO:0000313" key="2">
    <source>
        <dbReference type="EMBL" id="EHP84128.1"/>
    </source>
</evidence>
<comment type="caution">
    <text evidence="2">The sequence shown here is derived from an EMBL/GenBank/DDBJ whole genome shotgun (WGS) entry which is preliminary data.</text>
</comment>
<protein>
    <submittedName>
        <fullName evidence="2">Uncharacterized protein</fullName>
    </submittedName>
</protein>
<dbReference type="AlphaFoldDB" id="H1L143"/>
<sequence>EYACESPKKNTIKSIFGTATLSFCSVTTDHIYGSFLGILYLDIPTHMYAEVIPNFVEERLFMVLIGTVFTTMVIYLTKKILEYAPKIYDKMLEKYIDEYMQDKNDCNEVDLELLKKYNVKYPSQKEQKEMLKKVFSQISKMPKDEIIKRK</sequence>